<keyword evidence="2" id="KW-0418">Kinase</keyword>
<proteinExistence type="predicted"/>
<evidence type="ECO:0000259" key="1">
    <source>
        <dbReference type="Pfam" id="PF09989"/>
    </source>
</evidence>
<organism evidence="2">
    <name type="scientific">Tepidanaerobacter syntrophicus</name>
    <dbReference type="NCBI Taxonomy" id="224999"/>
    <lineage>
        <taxon>Bacteria</taxon>
        <taxon>Bacillati</taxon>
        <taxon>Bacillota</taxon>
        <taxon>Clostridia</taxon>
        <taxon>Thermosediminibacterales</taxon>
        <taxon>Tepidanaerobacteraceae</taxon>
        <taxon>Tepidanaerobacter</taxon>
    </lineage>
</organism>
<gene>
    <name evidence="2" type="ORF">TSYNT_75</name>
</gene>
<dbReference type="STRING" id="224999.GCA_001485475_01003"/>
<dbReference type="AlphaFoldDB" id="A0A0U9HDU6"/>
<evidence type="ECO:0000313" key="3">
    <source>
        <dbReference type="Proteomes" id="UP000062160"/>
    </source>
</evidence>
<sequence length="327" mass="37151">MKIGIPRALFYYEYYPFWKVFFEALGQQVVLSSSTNEALLKKGVALCVDDACLPIKSFHGHVADLADKVDAIFIPRIVSIEPQKYLCPKFLGLPDMIRNSIPKLPPLIDAELNLYKSKKGIKNHVIQIGDALNKNKTEVLRAYHKAASAQKKYKQFITTYKIAPCEILPDIDFKPPKQEESELHTASYPKVLLVGHHYNIYDTFLSMNLVAKLKRQHINLITTDMVSDSEIKKGAKKLTKDMFWTLGERSLGAAFYFLDKGELDGIIHVASFGCGPDSFVGELLERKIKRYYKIPFLYLTLDEHAAEAGFDTRLEAFLDVLEGRKVQ</sequence>
<accession>A0A0U9HDU6</accession>
<reference evidence="2" key="1">
    <citation type="journal article" date="2016" name="Genome Announc.">
        <title>Draft Genome Sequence of the Syntrophic Lactate-Degrading Bacterium Tepidanaerobacter syntrophicus JLT.</title>
        <authorList>
            <person name="Matsuura N."/>
            <person name="Ohashi A."/>
            <person name="Tourlousse D.M."/>
            <person name="Sekiguchi Y."/>
        </authorList>
    </citation>
    <scope>NUCLEOTIDE SEQUENCE [LARGE SCALE GENOMIC DNA]</scope>
    <source>
        <strain evidence="2">JL</strain>
    </source>
</reference>
<protein>
    <submittedName>
        <fullName evidence="2">Nucleotide-binding protein, sugar kinase/HSP70/actin superfamily</fullName>
    </submittedName>
</protein>
<keyword evidence="3" id="KW-1185">Reference proteome</keyword>
<evidence type="ECO:0000313" key="2">
    <source>
        <dbReference type="EMBL" id="GAQ24994.1"/>
    </source>
</evidence>
<dbReference type="InterPro" id="IPR018709">
    <property type="entry name" value="CoA_activase_DUF2229"/>
</dbReference>
<dbReference type="EMBL" id="DF977001">
    <property type="protein sequence ID" value="GAQ24994.1"/>
    <property type="molecule type" value="Genomic_DNA"/>
</dbReference>
<dbReference type="InterPro" id="IPR051805">
    <property type="entry name" value="Dehydratase_Activator_Redct"/>
</dbReference>
<dbReference type="Proteomes" id="UP000062160">
    <property type="component" value="Unassembled WGS sequence"/>
</dbReference>
<dbReference type="PANTHER" id="PTHR32329">
    <property type="entry name" value="BIFUNCTIONAL PROTEIN [INCLUDES 2-HYDROXYACYL-COA DEHYDRATASE (N-TER) AND ITS ACTIVATOR DOMAIN (C_TERM)-RELATED"/>
    <property type="match status" value="1"/>
</dbReference>
<dbReference type="GO" id="GO:0016301">
    <property type="term" value="F:kinase activity"/>
    <property type="evidence" value="ECO:0007669"/>
    <property type="project" value="UniProtKB-KW"/>
</dbReference>
<dbReference type="Gene3D" id="3.40.50.11900">
    <property type="match status" value="1"/>
</dbReference>
<feature type="domain" description="DUF2229" evidence="1">
    <location>
        <begin position="2"/>
        <end position="226"/>
    </location>
</feature>
<dbReference type="PANTHER" id="PTHR32329:SF2">
    <property type="entry name" value="BIFUNCTIONAL PROTEIN [INCLUDES 2-HYDROXYACYL-COA DEHYDRATASE (N-TER) AND ITS ACTIVATOR DOMAIN (C_TERM)"/>
    <property type="match status" value="1"/>
</dbReference>
<dbReference type="Pfam" id="PF09989">
    <property type="entry name" value="DUF2229"/>
    <property type="match status" value="1"/>
</dbReference>
<name>A0A0U9HDU6_9FIRM</name>
<keyword evidence="2" id="KW-0808">Transferase</keyword>
<dbReference type="RefSeq" id="WP_059032360.1">
    <property type="nucleotide sequence ID" value="NZ_BSDW01000001.1"/>
</dbReference>